<protein>
    <submittedName>
        <fullName evidence="2">Uncharacterized protein</fullName>
    </submittedName>
</protein>
<gene>
    <name evidence="2" type="ORF">HRR80_002462</name>
</gene>
<feature type="compositionally biased region" description="Low complexity" evidence="1">
    <location>
        <begin position="184"/>
        <end position="199"/>
    </location>
</feature>
<evidence type="ECO:0000313" key="3">
    <source>
        <dbReference type="Proteomes" id="UP001161757"/>
    </source>
</evidence>
<feature type="compositionally biased region" description="Basic residues" evidence="1">
    <location>
        <begin position="471"/>
        <end position="480"/>
    </location>
</feature>
<sequence>MAIYNAECSALLNATVSEWCPAIHVLPLNESDVYDFLDAHPDVLVKYLKERAGLAESLVKPLLPGLVKTTPAQDAAGGSGVAAPSAVADDSVEEEVPGFVFAGELFLDESEAAEESSSPELIRETIEISDDEPEEVDNGKGGAKKRPPPLSMPTSQQWPPRSPVRPSWSPITPPPASPSPASPTPSSSSSESSSKPSSKSAEEPESEREQSEDEKSSSSEESSASSSKSAKEPESEPEPSEAEKSSSSEESSSSEDDSDDDLLPFPAPPNLVAASREEKPGRKWRLFEQESCIQHMVNIRAEGKLQGEARFREAQRRMAQQDGVVKTGKTAVKNFWNRYGRARSLFDERKNRKAPLSTSKQGKAARAKAARRKAAAKKTQQAARKRANGTKKAASTLTQKAKGKRKRTYETDSESESEEEEEEDFDSPFFAPSDESGPDETPPRKRKRDDDDDDDEWQPDKELINAVQKGLRTRKARVAY</sequence>
<feature type="compositionally biased region" description="Acidic residues" evidence="1">
    <location>
        <begin position="411"/>
        <end position="426"/>
    </location>
</feature>
<reference evidence="2" key="1">
    <citation type="submission" date="2023-01" db="EMBL/GenBank/DDBJ databases">
        <title>Exophiala dermititidis isolated from Cystic Fibrosis Patient.</title>
        <authorList>
            <person name="Kurbessoian T."/>
            <person name="Crocker A."/>
            <person name="Murante D."/>
            <person name="Hogan D.A."/>
            <person name="Stajich J.E."/>
        </authorList>
    </citation>
    <scope>NUCLEOTIDE SEQUENCE</scope>
    <source>
        <strain evidence="2">Ex8</strain>
    </source>
</reference>
<dbReference type="AlphaFoldDB" id="A0AAN6J0V3"/>
<dbReference type="EMBL" id="JAJGCB010000003">
    <property type="protein sequence ID" value="KAJ8993961.1"/>
    <property type="molecule type" value="Genomic_DNA"/>
</dbReference>
<feature type="compositionally biased region" description="Low complexity" evidence="1">
    <location>
        <begin position="219"/>
        <end position="228"/>
    </location>
</feature>
<evidence type="ECO:0000256" key="1">
    <source>
        <dbReference type="SAM" id="MobiDB-lite"/>
    </source>
</evidence>
<feature type="compositionally biased region" description="Acidic residues" evidence="1">
    <location>
        <begin position="252"/>
        <end position="262"/>
    </location>
</feature>
<proteinExistence type="predicted"/>
<evidence type="ECO:0000313" key="2">
    <source>
        <dbReference type="EMBL" id="KAJ8993961.1"/>
    </source>
</evidence>
<feature type="compositionally biased region" description="Pro residues" evidence="1">
    <location>
        <begin position="171"/>
        <end position="183"/>
    </location>
</feature>
<feature type="region of interest" description="Disordered" evidence="1">
    <location>
        <begin position="344"/>
        <end position="480"/>
    </location>
</feature>
<feature type="compositionally biased region" description="Basic residues" evidence="1">
    <location>
        <begin position="363"/>
        <end position="376"/>
    </location>
</feature>
<feature type="compositionally biased region" description="Acidic residues" evidence="1">
    <location>
        <begin position="127"/>
        <end position="136"/>
    </location>
</feature>
<organism evidence="2 3">
    <name type="scientific">Exophiala dermatitidis</name>
    <name type="common">Black yeast-like fungus</name>
    <name type="synonym">Wangiella dermatitidis</name>
    <dbReference type="NCBI Taxonomy" id="5970"/>
    <lineage>
        <taxon>Eukaryota</taxon>
        <taxon>Fungi</taxon>
        <taxon>Dikarya</taxon>
        <taxon>Ascomycota</taxon>
        <taxon>Pezizomycotina</taxon>
        <taxon>Eurotiomycetes</taxon>
        <taxon>Chaetothyriomycetidae</taxon>
        <taxon>Chaetothyriales</taxon>
        <taxon>Herpotrichiellaceae</taxon>
        <taxon>Exophiala</taxon>
    </lineage>
</organism>
<feature type="region of interest" description="Disordered" evidence="1">
    <location>
        <begin position="110"/>
        <end position="281"/>
    </location>
</feature>
<accession>A0AAN6J0V3</accession>
<feature type="compositionally biased region" description="Low complexity" evidence="1">
    <location>
        <begin position="155"/>
        <end position="170"/>
    </location>
</feature>
<comment type="caution">
    <text evidence="2">The sequence shown here is derived from an EMBL/GenBank/DDBJ whole genome shotgun (WGS) entry which is preliminary data.</text>
</comment>
<name>A0AAN6J0V3_EXODE</name>
<dbReference type="Proteomes" id="UP001161757">
    <property type="component" value="Unassembled WGS sequence"/>
</dbReference>
<feature type="compositionally biased region" description="Basic and acidic residues" evidence="1">
    <location>
        <begin position="207"/>
        <end position="218"/>
    </location>
</feature>